<evidence type="ECO:0000256" key="1">
    <source>
        <dbReference type="SAM" id="SignalP"/>
    </source>
</evidence>
<dbReference type="Proteomes" id="UP001196068">
    <property type="component" value="Unassembled WGS sequence"/>
</dbReference>
<organism evidence="2 3">
    <name type="scientific">Plastoroseomonas arctica</name>
    <dbReference type="NCBI Taxonomy" id="1509237"/>
    <lineage>
        <taxon>Bacteria</taxon>
        <taxon>Pseudomonadati</taxon>
        <taxon>Pseudomonadota</taxon>
        <taxon>Alphaproteobacteria</taxon>
        <taxon>Acetobacterales</taxon>
        <taxon>Acetobacteraceae</taxon>
        <taxon>Plastoroseomonas</taxon>
    </lineage>
</organism>
<proteinExistence type="predicted"/>
<dbReference type="AlphaFoldDB" id="A0AAF1JVK2"/>
<evidence type="ECO:0000313" key="2">
    <source>
        <dbReference type="EMBL" id="MBR0654092.1"/>
    </source>
</evidence>
<feature type="chain" id="PRO_5042279615" evidence="1">
    <location>
        <begin position="21"/>
        <end position="304"/>
    </location>
</feature>
<comment type="caution">
    <text evidence="2">The sequence shown here is derived from an EMBL/GenBank/DDBJ whole genome shotgun (WGS) entry which is preliminary data.</text>
</comment>
<keyword evidence="1" id="KW-0732">Signal</keyword>
<dbReference type="EMBL" id="JAAEDH010000002">
    <property type="protein sequence ID" value="MBR0654092.1"/>
    <property type="molecule type" value="Genomic_DNA"/>
</dbReference>
<dbReference type="RefSeq" id="WP_211872813.1">
    <property type="nucleotide sequence ID" value="NZ_JAAEDH010000002.1"/>
</dbReference>
<name>A0AAF1JVK2_9PROT</name>
<evidence type="ECO:0000313" key="3">
    <source>
        <dbReference type="Proteomes" id="UP001196068"/>
    </source>
</evidence>
<protein>
    <submittedName>
        <fullName evidence="2">DUF2268 domain-containing protein</fullName>
    </submittedName>
</protein>
<keyword evidence="3" id="KW-1185">Reference proteome</keyword>
<accession>A0AAF1JVK2</accession>
<gene>
    <name evidence="2" type="ORF">GXW79_03260</name>
</gene>
<reference evidence="2" key="1">
    <citation type="submission" date="2020-01" db="EMBL/GenBank/DDBJ databases">
        <authorList>
            <person name="Rat A."/>
        </authorList>
    </citation>
    <scope>NUCLEOTIDE SEQUENCE</scope>
    <source>
        <strain evidence="2">LMG 28251</strain>
    </source>
</reference>
<sequence length="304" mass="32851">MRRRAFIAVAGALCTTRAMAQGAAMQDLMPVFWDVFDRHAAADTNAHALAIRDAFFVPQIAAYRAAGIGRVDLAQWLVAFMPMAPEVRRLSLAFPSRWRAHAARFALALPDAAPASVTVLPSFFWFDARVRVLPDGPALFIGPDSVVRVHGQNADLAILLDHESFHLYHHQVNPSLVLPGGDPLWLGIWKEGLAVQACAMLHPGASRQEVLLGDAALAAIDAGLLRRVAREVLPLLGATGGEARARYLSYGYVRDIPARSGYALGFAIAARLAERRGLDLPSLARLPAAEVEIMLRDEATTLAG</sequence>
<reference evidence="2" key="2">
    <citation type="journal article" date="2021" name="Syst. Appl. Microbiol.">
        <title>Roseomonas hellenica sp. nov., isolated from roots of wild-growing Alkanna tinctoria.</title>
        <authorList>
            <person name="Rat A."/>
            <person name="Naranjo H.D."/>
            <person name="Lebbe L."/>
            <person name="Cnockaert M."/>
            <person name="Krigas N."/>
            <person name="Grigoriadou K."/>
            <person name="Maloupa E."/>
            <person name="Willems A."/>
        </authorList>
    </citation>
    <scope>NUCLEOTIDE SEQUENCE</scope>
    <source>
        <strain evidence="2">LMG 28251</strain>
    </source>
</reference>
<feature type="signal peptide" evidence="1">
    <location>
        <begin position="1"/>
        <end position="20"/>
    </location>
</feature>